<gene>
    <name evidence="1" type="ORF">EBAPG3_001585</name>
</gene>
<reference evidence="1 2" key="1">
    <citation type="journal article" date="2015" name="Int. J. Syst. Evol. Microbiol.">
        <title>Nitrosospira lacus sp. nov., a psychrotolerant, ammonia-oxidizing bacterium from sandy lake sediment.</title>
        <authorList>
            <person name="Urakawa H."/>
            <person name="Garcia J.C."/>
            <person name="Nielsen J.L."/>
            <person name="Le V.Q."/>
            <person name="Kozlowski J.A."/>
            <person name="Stein L.Y."/>
            <person name="Lim C.K."/>
            <person name="Pommerening-Roser A."/>
            <person name="Martens-Habbena W."/>
            <person name="Stahl D.A."/>
            <person name="Klotz M.G."/>
        </authorList>
    </citation>
    <scope>NUCLEOTIDE SEQUENCE [LARGE SCALE GENOMIC DNA]</scope>
    <source>
        <strain evidence="1 2">APG3</strain>
    </source>
</reference>
<organism evidence="1 2">
    <name type="scientific">Nitrosospira lacus</name>
    <dbReference type="NCBI Taxonomy" id="1288494"/>
    <lineage>
        <taxon>Bacteria</taxon>
        <taxon>Pseudomonadati</taxon>
        <taxon>Pseudomonadota</taxon>
        <taxon>Betaproteobacteria</taxon>
        <taxon>Nitrosomonadales</taxon>
        <taxon>Nitrosomonadaceae</taxon>
        <taxon>Nitrosospira</taxon>
    </lineage>
</organism>
<protein>
    <submittedName>
        <fullName evidence="1">Uncharacterized protein</fullName>
    </submittedName>
</protein>
<proteinExistence type="predicted"/>
<evidence type="ECO:0000313" key="2">
    <source>
        <dbReference type="Proteomes" id="UP000012179"/>
    </source>
</evidence>
<dbReference type="KEGG" id="nlc:EBAPG3_14980"/>
<evidence type="ECO:0000313" key="1">
    <source>
        <dbReference type="EMBL" id="ARO86577.1"/>
    </source>
</evidence>
<dbReference type="AlphaFoldDB" id="A0A1W6SLA3"/>
<sequence>MAGNPQTAELSEILPIRAQIWQLTFFGYGGAVYRSFGPVGSDILIAAGIKSLVRMAMPRRLSCLSCRRHYMPDEAAEIL</sequence>
<keyword evidence="2" id="KW-1185">Reference proteome</keyword>
<dbReference type="RefSeq" id="WP_085921891.1">
    <property type="nucleotide sequence ID" value="NZ_CP021106.3"/>
</dbReference>
<name>A0A1W6SLA3_9PROT</name>
<dbReference type="EMBL" id="CP021106">
    <property type="protein sequence ID" value="ARO86577.1"/>
    <property type="molecule type" value="Genomic_DNA"/>
</dbReference>
<dbReference type="Proteomes" id="UP000012179">
    <property type="component" value="Chromosome"/>
</dbReference>
<accession>A0A1W6SLA3</accession>